<dbReference type="STRING" id="1085623.GNIT_2961"/>
<name>G4QMX5_GLANF</name>
<reference evidence="4 5" key="1">
    <citation type="journal article" date="2011" name="J. Bacteriol.">
        <title>Complete genome sequence of seawater bacterium Glaciecola nitratireducens FR1064T.</title>
        <authorList>
            <person name="Bian F."/>
            <person name="Qin Q.L."/>
            <person name="Xie B.B."/>
            <person name="Shu Y.L."/>
            <person name="Zhang X.Y."/>
            <person name="Yu Y."/>
            <person name="Chen B."/>
            <person name="Chen X.L."/>
            <person name="Zhou B.C."/>
            <person name="Zhang Y.Z."/>
        </authorList>
    </citation>
    <scope>NUCLEOTIDE SEQUENCE [LARGE SCALE GENOMIC DNA]</scope>
    <source>
        <strain evidence="5">JCM 12485 / KCTC 12276 / FR1064</strain>
    </source>
</reference>
<keyword evidence="1" id="KW-0732">Signal</keyword>
<dbReference type="SUPFAM" id="SSF63411">
    <property type="entry name" value="LuxS/MPP-like metallohydrolase"/>
    <property type="match status" value="2"/>
</dbReference>
<dbReference type="InterPro" id="IPR011765">
    <property type="entry name" value="Pept_M16_N"/>
</dbReference>
<gene>
    <name evidence="4" type="ordered locus">GNIT_2961</name>
</gene>
<evidence type="ECO:0000259" key="3">
    <source>
        <dbReference type="Pfam" id="PF05193"/>
    </source>
</evidence>
<dbReference type="InterPro" id="IPR007863">
    <property type="entry name" value="Peptidase_M16_C"/>
</dbReference>
<dbReference type="OrthoDB" id="9811314at2"/>
<dbReference type="Gene3D" id="3.30.830.10">
    <property type="entry name" value="Metalloenzyme, LuxS/M16 peptidase-like"/>
    <property type="match status" value="2"/>
</dbReference>
<dbReference type="KEGG" id="gni:GNIT_2961"/>
<dbReference type="Pfam" id="PF05193">
    <property type="entry name" value="Peptidase_M16_C"/>
    <property type="match status" value="1"/>
</dbReference>
<protein>
    <submittedName>
        <fullName evidence="4">Peptidase M16 domain-containing protein</fullName>
    </submittedName>
</protein>
<dbReference type="PANTHER" id="PTHR11851">
    <property type="entry name" value="METALLOPROTEASE"/>
    <property type="match status" value="1"/>
</dbReference>
<dbReference type="InterPro" id="IPR011249">
    <property type="entry name" value="Metalloenz_LuxS/M16"/>
</dbReference>
<feature type="signal peptide" evidence="1">
    <location>
        <begin position="1"/>
        <end position="26"/>
    </location>
</feature>
<evidence type="ECO:0000313" key="5">
    <source>
        <dbReference type="Proteomes" id="UP000009282"/>
    </source>
</evidence>
<proteinExistence type="predicted"/>
<dbReference type="InterPro" id="IPR050361">
    <property type="entry name" value="MPP/UQCRC_Complex"/>
</dbReference>
<evidence type="ECO:0000259" key="2">
    <source>
        <dbReference type="Pfam" id="PF00675"/>
    </source>
</evidence>
<sequence length="466" mass="51048">MKTIFNKLLISGVSTVLISITSIASAADFTLPKYEKMVLKNGLTIYLMQQDEVPLVDVVAIVKAGAVSDTKAGLAQVTAGNLLLGTKSLDRQAFQEKLDFIGAQTSSSATLEYSVMSASLASKDIDTVLPILRDVLLNPAFDQVEFEQQKSRYLANLERQKESPRAKVGPFFNALLYGDHAYANSVSGTVDSVKTIELDDVKTFHKQWFSPRNSAVIVTGDIDPKGMAKKLKALFGKWEGEKVLANVSSTLPSPKEARVILVNKSDATESTFLIGGPGIKRSNPDFVAVSVVNTILGGRFTSWLNDELRVNSGLTYGARSSFSSNKEGGSFAISTFTKTETTTDAIDLALKTYAKIWEQGIDAATLDSAKAYVKGQFPPRYETSSDVAFLLAEMFVYEFDESFINTFTQQVNKLDVERSKEVIANYFPKENMQFVIVGKAADIKESVKQYGKITEVDIKDNSINLD</sequence>
<dbReference type="PANTHER" id="PTHR11851:SF224">
    <property type="entry name" value="PROCESSING PROTEASE"/>
    <property type="match status" value="1"/>
</dbReference>
<dbReference type="Pfam" id="PF00675">
    <property type="entry name" value="Peptidase_M16"/>
    <property type="match status" value="1"/>
</dbReference>
<feature type="domain" description="Peptidase M16 N-terminal" evidence="2">
    <location>
        <begin position="54"/>
        <end position="189"/>
    </location>
</feature>
<dbReference type="RefSeq" id="WP_014109931.1">
    <property type="nucleotide sequence ID" value="NC_016041.1"/>
</dbReference>
<evidence type="ECO:0000256" key="1">
    <source>
        <dbReference type="SAM" id="SignalP"/>
    </source>
</evidence>
<evidence type="ECO:0000313" key="4">
    <source>
        <dbReference type="EMBL" id="AEP31058.1"/>
    </source>
</evidence>
<organism evidence="4 5">
    <name type="scientific">Glaciecola nitratireducens (strain JCM 12485 / KCTC 12276 / FR1064)</name>
    <dbReference type="NCBI Taxonomy" id="1085623"/>
    <lineage>
        <taxon>Bacteria</taxon>
        <taxon>Pseudomonadati</taxon>
        <taxon>Pseudomonadota</taxon>
        <taxon>Gammaproteobacteria</taxon>
        <taxon>Alteromonadales</taxon>
        <taxon>Alteromonadaceae</taxon>
        <taxon>Brumicola</taxon>
    </lineage>
</organism>
<dbReference type="HOGENOM" id="CLU_009902_6_1_6"/>
<dbReference type="AlphaFoldDB" id="G4QMX5"/>
<feature type="chain" id="PRO_5003467957" evidence="1">
    <location>
        <begin position="27"/>
        <end position="466"/>
    </location>
</feature>
<dbReference type="EMBL" id="CP003060">
    <property type="protein sequence ID" value="AEP31058.1"/>
    <property type="molecule type" value="Genomic_DNA"/>
</dbReference>
<dbReference type="Proteomes" id="UP000009282">
    <property type="component" value="Chromosome"/>
</dbReference>
<accession>G4QMX5</accession>
<dbReference type="eggNOG" id="COG0612">
    <property type="taxonomic scope" value="Bacteria"/>
</dbReference>
<keyword evidence="5" id="KW-1185">Reference proteome</keyword>
<dbReference type="GO" id="GO:0046872">
    <property type="term" value="F:metal ion binding"/>
    <property type="evidence" value="ECO:0007669"/>
    <property type="project" value="InterPro"/>
</dbReference>
<feature type="domain" description="Peptidase M16 C-terminal" evidence="3">
    <location>
        <begin position="196"/>
        <end position="371"/>
    </location>
</feature>